<reference evidence="3" key="1">
    <citation type="submission" date="2019-10" db="EMBL/GenBank/DDBJ databases">
        <title>Nonomuraea sp. nov., isolated from Phyllanthus amarus.</title>
        <authorList>
            <person name="Klykleung N."/>
            <person name="Tanasupawat S."/>
        </authorList>
    </citation>
    <scope>NUCLEOTIDE SEQUENCE [LARGE SCALE GENOMIC DNA]</scope>
    <source>
        <strain evidence="3">3MP-10</strain>
    </source>
</reference>
<feature type="transmembrane region" description="Helical" evidence="2">
    <location>
        <begin position="51"/>
        <end position="75"/>
    </location>
</feature>
<proteinExistence type="predicted"/>
<feature type="region of interest" description="Disordered" evidence="1">
    <location>
        <begin position="1"/>
        <end position="26"/>
    </location>
</feature>
<name>A0A5N5ZKL8_9ACTN</name>
<keyword evidence="2" id="KW-0812">Transmembrane</keyword>
<dbReference type="RefSeq" id="WP_139675749.1">
    <property type="nucleotide sequence ID" value="NZ_VDLY02000036.1"/>
</dbReference>
<sequence length="218" mass="22861">MADRRDARELLRAAAAEHRPDRERMRERVRRGIAGSAPARPAGRPAGVRRLLVVGAVVALGCFSLGVTALVGAWLDGGERGAPPAASAPASAEVALSASGEVDPGSNPYWSQSNVTLETSHPLTALTVELRVVAEEGMRPTGGWRTLPASDFVYSTVREGGDLVFRWELRPGAEVPPGSHVFAGQYDHDAGPRSAGLDRVRITGEGPSGPVTVSGGFH</sequence>
<dbReference type="Proteomes" id="UP000314251">
    <property type="component" value="Unassembled WGS sequence"/>
</dbReference>
<accession>A0A5N5ZKL8</accession>
<organism evidence="3 4">
    <name type="scientific">Streptomyces mimosae</name>
    <dbReference type="NCBI Taxonomy" id="2586635"/>
    <lineage>
        <taxon>Bacteria</taxon>
        <taxon>Bacillati</taxon>
        <taxon>Actinomycetota</taxon>
        <taxon>Actinomycetes</taxon>
        <taxon>Kitasatosporales</taxon>
        <taxon>Streptomycetaceae</taxon>
        <taxon>Streptomyces</taxon>
    </lineage>
</organism>
<dbReference type="AlphaFoldDB" id="A0A5N5ZKL8"/>
<evidence type="ECO:0000313" key="4">
    <source>
        <dbReference type="Proteomes" id="UP000314251"/>
    </source>
</evidence>
<keyword evidence="2" id="KW-1133">Transmembrane helix</keyword>
<feature type="region of interest" description="Disordered" evidence="1">
    <location>
        <begin position="199"/>
        <end position="218"/>
    </location>
</feature>
<evidence type="ECO:0000313" key="3">
    <source>
        <dbReference type="EMBL" id="KAB8157047.1"/>
    </source>
</evidence>
<evidence type="ECO:0000256" key="2">
    <source>
        <dbReference type="SAM" id="Phobius"/>
    </source>
</evidence>
<gene>
    <name evidence="3" type="ORF">FH607_030615</name>
</gene>
<protein>
    <submittedName>
        <fullName evidence="3">Uncharacterized protein</fullName>
    </submittedName>
</protein>
<keyword evidence="2" id="KW-0472">Membrane</keyword>
<comment type="caution">
    <text evidence="3">The sequence shown here is derived from an EMBL/GenBank/DDBJ whole genome shotgun (WGS) entry which is preliminary data.</text>
</comment>
<evidence type="ECO:0000256" key="1">
    <source>
        <dbReference type="SAM" id="MobiDB-lite"/>
    </source>
</evidence>
<keyword evidence="4" id="KW-1185">Reference proteome</keyword>
<dbReference type="OrthoDB" id="4147502at2"/>
<dbReference type="EMBL" id="VDLY02000036">
    <property type="protein sequence ID" value="KAB8157047.1"/>
    <property type="molecule type" value="Genomic_DNA"/>
</dbReference>